<feature type="domain" description="Phage shock protein PspC N-terminal" evidence="2">
    <location>
        <begin position="1"/>
        <end position="48"/>
    </location>
</feature>
<keyword evidence="1" id="KW-0812">Transmembrane</keyword>
<proteinExistence type="predicted"/>
<organism evidence="3 4">
    <name type="scientific">Patulibacter medicamentivorans</name>
    <dbReference type="NCBI Taxonomy" id="1097667"/>
    <lineage>
        <taxon>Bacteria</taxon>
        <taxon>Bacillati</taxon>
        <taxon>Actinomycetota</taxon>
        <taxon>Thermoleophilia</taxon>
        <taxon>Solirubrobacterales</taxon>
        <taxon>Patulibacteraceae</taxon>
        <taxon>Patulibacter</taxon>
    </lineage>
</organism>
<feature type="transmembrane region" description="Helical" evidence="1">
    <location>
        <begin position="107"/>
        <end position="125"/>
    </location>
</feature>
<evidence type="ECO:0000256" key="1">
    <source>
        <dbReference type="SAM" id="Phobius"/>
    </source>
</evidence>
<gene>
    <name evidence="3" type="ORF">PAI11_11560</name>
</gene>
<keyword evidence="1" id="KW-0472">Membrane</keyword>
<feature type="transmembrane region" description="Helical" evidence="1">
    <location>
        <begin position="132"/>
        <end position="153"/>
    </location>
</feature>
<evidence type="ECO:0000259" key="2">
    <source>
        <dbReference type="Pfam" id="PF04024"/>
    </source>
</evidence>
<accession>H0E2Z1</accession>
<evidence type="ECO:0000313" key="3">
    <source>
        <dbReference type="EMBL" id="EHN11939.1"/>
    </source>
</evidence>
<dbReference type="InterPro" id="IPR007168">
    <property type="entry name" value="Phageshock_PspC_N"/>
</dbReference>
<dbReference type="Pfam" id="PF04024">
    <property type="entry name" value="PspC"/>
    <property type="match status" value="1"/>
</dbReference>
<reference evidence="3 4" key="1">
    <citation type="journal article" date="2013" name="Biodegradation">
        <title>Quantitative proteomic analysis of ibuprofen-degrading Patulibacter sp. strain I11.</title>
        <authorList>
            <person name="Almeida B."/>
            <person name="Kjeldal H."/>
            <person name="Lolas I."/>
            <person name="Knudsen A.D."/>
            <person name="Carvalho G."/>
            <person name="Nielsen K.L."/>
            <person name="Barreto Crespo M.T."/>
            <person name="Stensballe A."/>
            <person name="Nielsen J.L."/>
        </authorList>
    </citation>
    <scope>NUCLEOTIDE SEQUENCE [LARGE SCALE GENOMIC DNA]</scope>
    <source>
        <strain evidence="3 4">I11</strain>
    </source>
</reference>
<sequence>MLFGVSGGIAQRYGFEPVLIRVLFLGSIFLGGAGLLFYLAAAILIPNEPLDADGRPASIAAGAPGAPPTAAGGAVRLLVGIAAVFGILVGFGIVAAFSFAITVLLGAWPVAVALALLAVALVATAQSRRASASLLVVILAVALPAAVAIVAGVRVDRSIGDRTYRPADLAGATDGYRLGIGRMTVDLRNLPLDRDSRITIPARVDVGRLNVLLPRDRCVAWTVDTRSTIGGDTRVLARHSGNHTAFADDRDSFAIDPGEKRPHVTLDLEVGAGELFVTRNPDDLDGHGRFRDWRWSGSDVDTRPIRTDACRRTRSARG</sequence>
<dbReference type="EMBL" id="AGUD01000054">
    <property type="protein sequence ID" value="EHN11939.1"/>
    <property type="molecule type" value="Genomic_DNA"/>
</dbReference>
<keyword evidence="1" id="KW-1133">Transmembrane helix</keyword>
<feature type="transmembrane region" description="Helical" evidence="1">
    <location>
        <begin position="77"/>
        <end position="101"/>
    </location>
</feature>
<evidence type="ECO:0000313" key="4">
    <source>
        <dbReference type="Proteomes" id="UP000005143"/>
    </source>
</evidence>
<feature type="transmembrane region" description="Helical" evidence="1">
    <location>
        <begin position="20"/>
        <end position="45"/>
    </location>
</feature>
<dbReference type="Proteomes" id="UP000005143">
    <property type="component" value="Unassembled WGS sequence"/>
</dbReference>
<comment type="caution">
    <text evidence="3">The sequence shown here is derived from an EMBL/GenBank/DDBJ whole genome shotgun (WGS) entry which is preliminary data.</text>
</comment>
<protein>
    <submittedName>
        <fullName evidence="3">Putative integral membrane protein</fullName>
    </submittedName>
</protein>
<dbReference type="AlphaFoldDB" id="H0E2Z1"/>
<name>H0E2Z1_9ACTN</name>
<keyword evidence="4" id="KW-1185">Reference proteome</keyword>